<evidence type="ECO:0000313" key="1">
    <source>
        <dbReference type="EMBL" id="TLD99975.1"/>
    </source>
</evidence>
<dbReference type="RefSeq" id="WP_034361545.1">
    <property type="nucleotide sequence ID" value="NZ_CAJUDB010000002.1"/>
</dbReference>
<dbReference type="PANTHER" id="PTHR35602">
    <property type="entry name" value="ESTERASE YQIA-RELATED"/>
    <property type="match status" value="1"/>
</dbReference>
<dbReference type="InterPro" id="IPR029058">
    <property type="entry name" value="AB_hydrolase_fold"/>
</dbReference>
<accession>A0A4U8TIU7</accession>
<reference evidence="1 2" key="1">
    <citation type="journal article" date="2014" name="Genome Announc.">
        <title>Draft genome sequences of eight enterohepatic helicobacter species isolated from both laboratory and wild rodents.</title>
        <authorList>
            <person name="Sheh A."/>
            <person name="Shen Z."/>
            <person name="Fox J.G."/>
        </authorList>
    </citation>
    <scope>NUCLEOTIDE SEQUENCE [LARGE SCALE GENOMIC DNA]</scope>
    <source>
        <strain evidence="1 2">MIT 01-6451</strain>
    </source>
</reference>
<keyword evidence="2" id="KW-1185">Reference proteome</keyword>
<dbReference type="OrthoDB" id="5323556at2"/>
<comment type="caution">
    <text evidence="1">The sequence shown here is derived from an EMBL/GenBank/DDBJ whole genome shotgun (WGS) entry which is preliminary data.</text>
</comment>
<name>A0A4U8TIU7_9HELI</name>
<protein>
    <recommendedName>
        <fullName evidence="3">Esterase YqiA</fullName>
    </recommendedName>
</protein>
<proteinExistence type="predicted"/>
<organism evidence="1 2">
    <name type="scientific">Helicobacter japonicus</name>
    <dbReference type="NCBI Taxonomy" id="425400"/>
    <lineage>
        <taxon>Bacteria</taxon>
        <taxon>Pseudomonadati</taxon>
        <taxon>Campylobacterota</taxon>
        <taxon>Epsilonproteobacteria</taxon>
        <taxon>Campylobacterales</taxon>
        <taxon>Helicobacteraceae</taxon>
        <taxon>Helicobacter</taxon>
    </lineage>
</organism>
<dbReference type="InterPro" id="IPR008886">
    <property type="entry name" value="UPF0227/Esterase_YqiA"/>
</dbReference>
<dbReference type="EMBL" id="JRMQ02000015">
    <property type="protein sequence ID" value="TLD99975.1"/>
    <property type="molecule type" value="Genomic_DNA"/>
</dbReference>
<dbReference type="PANTHER" id="PTHR35602:SF2">
    <property type="entry name" value="UPF0227 PROTEIN YCFP"/>
    <property type="match status" value="1"/>
</dbReference>
<evidence type="ECO:0008006" key="3">
    <source>
        <dbReference type="Google" id="ProtNLM"/>
    </source>
</evidence>
<evidence type="ECO:0000313" key="2">
    <source>
        <dbReference type="Proteomes" id="UP000029707"/>
    </source>
</evidence>
<dbReference type="Pfam" id="PF05728">
    <property type="entry name" value="UPF0227"/>
    <property type="match status" value="1"/>
</dbReference>
<sequence>MEFFYSHGFHSSKDSISYKRICEGLGIAPFELIYDNGGDFMINMQSLATQLKTYKQDFALNTPFGFIGNSLGAFYLWQLILFAKQLDIPLPHSLVFFNPVFEPLAQLKKYIDKPQNISNTQSHFTLSKVHWQSYALALRTPMPQDIRTIVCLSMNDERIDSSISQAYWQYYAQILYMEGGHIITDFKPLYTHLHSFLRV</sequence>
<gene>
    <name evidence="1" type="ORF">LS65_008740</name>
</gene>
<dbReference type="Proteomes" id="UP000029707">
    <property type="component" value="Unassembled WGS sequence"/>
</dbReference>
<dbReference type="AlphaFoldDB" id="A0A4U8TIU7"/>
<dbReference type="Gene3D" id="3.40.50.1820">
    <property type="entry name" value="alpha/beta hydrolase"/>
    <property type="match status" value="1"/>
</dbReference>
<dbReference type="GeneID" id="82321285"/>
<dbReference type="SUPFAM" id="SSF53474">
    <property type="entry name" value="alpha/beta-Hydrolases"/>
    <property type="match status" value="1"/>
</dbReference>